<evidence type="ECO:0000259" key="2">
    <source>
        <dbReference type="Pfam" id="PF02470"/>
    </source>
</evidence>
<dbReference type="PANTHER" id="PTHR33371:SF18">
    <property type="entry name" value="MCE-FAMILY PROTEIN MCE3C"/>
    <property type="match status" value="1"/>
</dbReference>
<evidence type="ECO:0000256" key="1">
    <source>
        <dbReference type="SAM" id="Phobius"/>
    </source>
</evidence>
<keyword evidence="1" id="KW-0812">Transmembrane</keyword>
<keyword evidence="5" id="KW-1185">Reference proteome</keyword>
<keyword evidence="1" id="KW-0472">Membrane</keyword>
<dbReference type="Pfam" id="PF02470">
    <property type="entry name" value="MlaD"/>
    <property type="match status" value="1"/>
</dbReference>
<feature type="domain" description="Mammalian cell entry C-terminal" evidence="3">
    <location>
        <begin position="120"/>
        <end position="302"/>
    </location>
</feature>
<protein>
    <submittedName>
        <fullName evidence="4">MCE family protein</fullName>
    </submittedName>
</protein>
<dbReference type="PANTHER" id="PTHR33371">
    <property type="entry name" value="INTERMEMBRANE PHOSPHOLIPID TRANSPORT SYSTEM BINDING PROTEIN MLAD-RELATED"/>
    <property type="match status" value="1"/>
</dbReference>
<dbReference type="InterPro" id="IPR024516">
    <property type="entry name" value="Mce_C"/>
</dbReference>
<organism evidence="4 5">
    <name type="scientific">Haloechinothrix salitolerans</name>
    <dbReference type="NCBI Taxonomy" id="926830"/>
    <lineage>
        <taxon>Bacteria</taxon>
        <taxon>Bacillati</taxon>
        <taxon>Actinomycetota</taxon>
        <taxon>Actinomycetes</taxon>
        <taxon>Pseudonocardiales</taxon>
        <taxon>Pseudonocardiaceae</taxon>
        <taxon>Haloechinothrix</taxon>
    </lineage>
</organism>
<reference evidence="5" key="1">
    <citation type="journal article" date="2019" name="Int. J. Syst. Evol. Microbiol.">
        <title>The Global Catalogue of Microorganisms (GCM) 10K type strain sequencing project: providing services to taxonomists for standard genome sequencing and annotation.</title>
        <authorList>
            <consortium name="The Broad Institute Genomics Platform"/>
            <consortium name="The Broad Institute Genome Sequencing Center for Infectious Disease"/>
            <person name="Wu L."/>
            <person name="Ma J."/>
        </authorList>
    </citation>
    <scope>NUCLEOTIDE SEQUENCE [LARGE SCALE GENOMIC DNA]</scope>
    <source>
        <strain evidence="5">KCTC 32255</strain>
    </source>
</reference>
<dbReference type="InterPro" id="IPR003399">
    <property type="entry name" value="Mce/MlaD"/>
</dbReference>
<proteinExistence type="predicted"/>
<feature type="domain" description="Mce/MlaD" evidence="2">
    <location>
        <begin position="39"/>
        <end position="112"/>
    </location>
</feature>
<dbReference type="Pfam" id="PF11887">
    <property type="entry name" value="Mce4_CUP1"/>
    <property type="match status" value="1"/>
</dbReference>
<feature type="transmembrane region" description="Helical" evidence="1">
    <location>
        <begin position="12"/>
        <end position="31"/>
    </location>
</feature>
<keyword evidence="1" id="KW-1133">Transmembrane helix</keyword>
<dbReference type="EMBL" id="JBHSXX010000001">
    <property type="protein sequence ID" value="MFC6870586.1"/>
    <property type="molecule type" value="Genomic_DNA"/>
</dbReference>
<evidence type="ECO:0000313" key="4">
    <source>
        <dbReference type="EMBL" id="MFC6870586.1"/>
    </source>
</evidence>
<dbReference type="Proteomes" id="UP001596337">
    <property type="component" value="Unassembled WGS sequence"/>
</dbReference>
<dbReference type="InterPro" id="IPR052336">
    <property type="entry name" value="MlaD_Phospholipid_Transporter"/>
</dbReference>
<dbReference type="PRINTS" id="PR01782">
    <property type="entry name" value="MCEVIRFACTOR"/>
</dbReference>
<evidence type="ECO:0000259" key="3">
    <source>
        <dbReference type="Pfam" id="PF11887"/>
    </source>
</evidence>
<sequence>MKPFTERNPVRIGVLGVLGVVAALTVSFYSADLPIIGGGTTYSAQFAEVAGLRVGNEVRTSGVRVGEVTDIGLAGDKVTVDFRVKDLDVGDASTVSIEIKTLLGQKYLALAPKGDQPQDPDSVIAGARTRSPFDASEALDQLGRTVSDIDTKQLAKSFDTISETFAGSGKQVREALSGLSELSETVASRDRELERLLANSRVVTGTLAARDKQLRALIGDGSLLMRELQARKQAVEEMLVGVTELSQQLSGVVADNQRQLNPALRKLDRVASVLERNQRNLSRGLENLAPFYRLFTNTLGNGRWFDTYVCGLLSPHVNLDLLDLNSGGCKPPQTGGGR</sequence>
<comment type="caution">
    <text evidence="4">The sequence shown here is derived from an EMBL/GenBank/DDBJ whole genome shotgun (WGS) entry which is preliminary data.</text>
</comment>
<dbReference type="InterPro" id="IPR005693">
    <property type="entry name" value="Mce"/>
</dbReference>
<accession>A0ABW2C5D4</accession>
<dbReference type="RefSeq" id="WP_345399921.1">
    <property type="nucleotide sequence ID" value="NZ_BAABLA010000095.1"/>
</dbReference>
<evidence type="ECO:0000313" key="5">
    <source>
        <dbReference type="Proteomes" id="UP001596337"/>
    </source>
</evidence>
<name>A0ABW2C5D4_9PSEU</name>
<dbReference type="NCBIfam" id="TIGR00996">
    <property type="entry name" value="Mtu_fam_mce"/>
    <property type="match status" value="1"/>
</dbReference>
<gene>
    <name evidence="4" type="ORF">ACFQGD_25980</name>
</gene>